<protein>
    <recommendedName>
        <fullName evidence="3">KIF-binding protein</fullName>
    </recommendedName>
</protein>
<name>A0A164MRS5_9AGAM</name>
<dbReference type="Proteomes" id="UP000076722">
    <property type="component" value="Unassembled WGS sequence"/>
</dbReference>
<feature type="non-terminal residue" evidence="1">
    <location>
        <position position="109"/>
    </location>
</feature>
<evidence type="ECO:0000313" key="1">
    <source>
        <dbReference type="EMBL" id="KZS86969.1"/>
    </source>
</evidence>
<gene>
    <name evidence="1" type="ORF">SISNIDRAFT_395671</name>
</gene>
<evidence type="ECO:0008006" key="3">
    <source>
        <dbReference type="Google" id="ProtNLM"/>
    </source>
</evidence>
<dbReference type="OrthoDB" id="1607513at2759"/>
<organism evidence="1 2">
    <name type="scientific">Sistotremastrum niveocremeum HHB9708</name>
    <dbReference type="NCBI Taxonomy" id="1314777"/>
    <lineage>
        <taxon>Eukaryota</taxon>
        <taxon>Fungi</taxon>
        <taxon>Dikarya</taxon>
        <taxon>Basidiomycota</taxon>
        <taxon>Agaricomycotina</taxon>
        <taxon>Agaricomycetes</taxon>
        <taxon>Sistotremastrales</taxon>
        <taxon>Sistotremastraceae</taxon>
        <taxon>Sertulicium</taxon>
        <taxon>Sertulicium niveocremeum</taxon>
    </lineage>
</organism>
<dbReference type="AlphaFoldDB" id="A0A164MRS5"/>
<feature type="non-terminal residue" evidence="1">
    <location>
        <position position="1"/>
    </location>
</feature>
<dbReference type="EMBL" id="KV419461">
    <property type="protein sequence ID" value="KZS86969.1"/>
    <property type="molecule type" value="Genomic_DNA"/>
</dbReference>
<reference evidence="1 2" key="1">
    <citation type="journal article" date="2016" name="Mol. Biol. Evol.">
        <title>Comparative Genomics of Early-Diverging Mushroom-Forming Fungi Provides Insights into the Origins of Lignocellulose Decay Capabilities.</title>
        <authorList>
            <person name="Nagy L.G."/>
            <person name="Riley R."/>
            <person name="Tritt A."/>
            <person name="Adam C."/>
            <person name="Daum C."/>
            <person name="Floudas D."/>
            <person name="Sun H."/>
            <person name="Yadav J.S."/>
            <person name="Pangilinan J."/>
            <person name="Larsson K.H."/>
            <person name="Matsuura K."/>
            <person name="Barry K."/>
            <person name="Labutti K."/>
            <person name="Kuo R."/>
            <person name="Ohm R.A."/>
            <person name="Bhattacharya S.S."/>
            <person name="Shirouzu T."/>
            <person name="Yoshinaga Y."/>
            <person name="Martin F.M."/>
            <person name="Grigoriev I.V."/>
            <person name="Hibbett D.S."/>
        </authorList>
    </citation>
    <scope>NUCLEOTIDE SEQUENCE [LARGE SCALE GENOMIC DNA]</scope>
    <source>
        <strain evidence="1 2">HHB9708</strain>
    </source>
</reference>
<evidence type="ECO:0000313" key="2">
    <source>
        <dbReference type="Proteomes" id="UP000076722"/>
    </source>
</evidence>
<sequence length="109" mass="12712">LLYRKAIDAYIYKNKDMRAFDLSEDEWDALERVAFWLRCFREATTMMSTTKDSQLGNTHTVYRGLQDHLKEALVSLPANAPISLRTGLVEAHRKLSDYLHIIDDSPYYL</sequence>
<accession>A0A164MRS5</accession>
<proteinExistence type="predicted"/>
<keyword evidence="2" id="KW-1185">Reference proteome</keyword>